<comment type="cofactor">
    <cofactor evidence="1">
        <name>pyridoxal 5'-phosphate</name>
        <dbReference type="ChEBI" id="CHEBI:597326"/>
    </cofactor>
</comment>
<organism evidence="4 5">
    <name type="scientific">Nocardioides yefusunii</name>
    <dbReference type="NCBI Taxonomy" id="2500546"/>
    <lineage>
        <taxon>Bacteria</taxon>
        <taxon>Bacillati</taxon>
        <taxon>Actinomycetota</taxon>
        <taxon>Actinomycetes</taxon>
        <taxon>Propionibacteriales</taxon>
        <taxon>Nocardioidaceae</taxon>
        <taxon>Nocardioides</taxon>
    </lineage>
</organism>
<dbReference type="RefSeq" id="WP_128220225.1">
    <property type="nucleotide sequence ID" value="NZ_CP034929.1"/>
</dbReference>
<dbReference type="PANTHER" id="PTHR43727:SF2">
    <property type="entry name" value="GROUP IV DECARBOXYLASE"/>
    <property type="match status" value="1"/>
</dbReference>
<dbReference type="EMBL" id="JBHSQI010000001">
    <property type="protein sequence ID" value="MFC6152160.1"/>
    <property type="molecule type" value="Genomic_DNA"/>
</dbReference>
<dbReference type="SUPFAM" id="SSF50621">
    <property type="entry name" value="Alanine racemase C-terminal domain-like"/>
    <property type="match status" value="1"/>
</dbReference>
<keyword evidence="2" id="KW-0663">Pyridoxal phosphate</keyword>
<keyword evidence="5" id="KW-1185">Reference proteome</keyword>
<proteinExistence type="predicted"/>
<dbReference type="PROSITE" id="PS00879">
    <property type="entry name" value="ODR_DC_2_2"/>
    <property type="match status" value="1"/>
</dbReference>
<dbReference type="PANTHER" id="PTHR43727">
    <property type="entry name" value="DIAMINOPIMELATE DECARBOXYLASE"/>
    <property type="match status" value="1"/>
</dbReference>
<comment type="caution">
    <text evidence="4">The sequence shown here is derived from an EMBL/GenBank/DDBJ whole genome shotgun (WGS) entry which is preliminary data.</text>
</comment>
<protein>
    <submittedName>
        <fullName evidence="4">Alanine racemase</fullName>
        <ecNumber evidence="4">5.1.1.1</ecNumber>
    </submittedName>
</protein>
<accession>A0ABW1QV35</accession>
<feature type="domain" description="Orn/DAP/Arg decarboxylase 2 N-terminal" evidence="3">
    <location>
        <begin position="74"/>
        <end position="258"/>
    </location>
</feature>
<dbReference type="EC" id="5.1.1.1" evidence="4"/>
<dbReference type="Gene3D" id="3.20.20.10">
    <property type="entry name" value="Alanine racemase"/>
    <property type="match status" value="1"/>
</dbReference>
<dbReference type="InterPro" id="IPR009006">
    <property type="entry name" value="Ala_racemase/Decarboxylase_C"/>
</dbReference>
<evidence type="ECO:0000313" key="4">
    <source>
        <dbReference type="EMBL" id="MFC6152160.1"/>
    </source>
</evidence>
<keyword evidence="4" id="KW-0413">Isomerase</keyword>
<dbReference type="SUPFAM" id="SSF51419">
    <property type="entry name" value="PLP-binding barrel"/>
    <property type="match status" value="1"/>
</dbReference>
<dbReference type="Gene3D" id="2.40.37.10">
    <property type="entry name" value="Lyase, Ornithine Decarboxylase, Chain A, domain 1"/>
    <property type="match status" value="1"/>
</dbReference>
<evidence type="ECO:0000259" key="3">
    <source>
        <dbReference type="Pfam" id="PF02784"/>
    </source>
</evidence>
<evidence type="ECO:0000256" key="2">
    <source>
        <dbReference type="ARBA" id="ARBA00022898"/>
    </source>
</evidence>
<dbReference type="GO" id="GO:0008784">
    <property type="term" value="F:alanine racemase activity"/>
    <property type="evidence" value="ECO:0007669"/>
    <property type="project" value="UniProtKB-EC"/>
</dbReference>
<dbReference type="Pfam" id="PF02784">
    <property type="entry name" value="Orn_Arg_deC_N"/>
    <property type="match status" value="1"/>
</dbReference>
<name>A0ABW1QV35_9ACTN</name>
<evidence type="ECO:0000256" key="1">
    <source>
        <dbReference type="ARBA" id="ARBA00001933"/>
    </source>
</evidence>
<sequence>MTPKHRTADLRARCRGVLPLDARLEEWAVDLLSDPTQVADLVSRHGSPVNVLDFTPLARNASELLQVGHAHGVQTRLFVARKANKAIGLVRAAREAHLGVDVASLGELTQCLDLGVTGEDLVVTAAVKGMALLDTCVAHDVPVSVDNLDEFDDLVDAARRGRRVARVALRLSVEDVAPTRFGLSGERWLEALAERDRSTQQWARIEGVHFHLNGYDPAERATGLREAVGLVDTLRAAGHPVRWIDIGGGVPMSYLVDERQWRTFWRRVAQAEGDEITWRGDRLGLLDPSAPRPSPTLYPYWQREVRGQWLHRVLEAPAVPGDVGGDTIADLLRDRTLELRLEPGRALLDGCGMTLAAVAARKETNDGTPLVVLHMNRTQVRSTSADFLVDPLLVRPPDARPAAQPGDGFLVGAYCVEEELILRRRLTFPDGVSRDDVLAFPNTGGYLMHILESASHQLPLAATLVHTAGGWERDPIDAVSTARSGVAEAAL</sequence>
<evidence type="ECO:0000313" key="5">
    <source>
        <dbReference type="Proteomes" id="UP001596098"/>
    </source>
</evidence>
<dbReference type="InterPro" id="IPR022657">
    <property type="entry name" value="De-COase2_CS"/>
</dbReference>
<dbReference type="Proteomes" id="UP001596098">
    <property type="component" value="Unassembled WGS sequence"/>
</dbReference>
<dbReference type="InterPro" id="IPR029066">
    <property type="entry name" value="PLP-binding_barrel"/>
</dbReference>
<reference evidence="5" key="1">
    <citation type="journal article" date="2019" name="Int. J. Syst. Evol. Microbiol.">
        <title>The Global Catalogue of Microorganisms (GCM) 10K type strain sequencing project: providing services to taxonomists for standard genome sequencing and annotation.</title>
        <authorList>
            <consortium name="The Broad Institute Genomics Platform"/>
            <consortium name="The Broad Institute Genome Sequencing Center for Infectious Disease"/>
            <person name="Wu L."/>
            <person name="Ma J."/>
        </authorList>
    </citation>
    <scope>NUCLEOTIDE SEQUENCE [LARGE SCALE GENOMIC DNA]</scope>
    <source>
        <strain evidence="5">DFY28</strain>
    </source>
</reference>
<gene>
    <name evidence="4" type="ORF">ACFPWU_00560</name>
</gene>
<dbReference type="InterPro" id="IPR022644">
    <property type="entry name" value="De-COase2_N"/>
</dbReference>